<comment type="function">
    <text evidence="1 11">Catalyzes the methylthiolation of N6-(dimethylallyl)adenosine (i(6)A), leading to the formation of 2-methylthio-N6-(dimethylallyl)adenosine (ms(2)i(6)A) at position 37 in tRNAs that read codons beginning with uridine.</text>
</comment>
<evidence type="ECO:0000256" key="2">
    <source>
        <dbReference type="ARBA" id="ARBA00022485"/>
    </source>
</evidence>
<feature type="binding site" evidence="11">
    <location>
        <position position="82"/>
    </location>
    <ligand>
        <name>[4Fe-4S] cluster</name>
        <dbReference type="ChEBI" id="CHEBI:49883"/>
        <label>1</label>
    </ligand>
</feature>
<feature type="binding site" evidence="11">
    <location>
        <position position="166"/>
    </location>
    <ligand>
        <name>[4Fe-4S] cluster</name>
        <dbReference type="ChEBI" id="CHEBI:49883"/>
        <label>2</label>
        <note>4Fe-4S-S-AdoMet</note>
    </ligand>
</feature>
<evidence type="ECO:0000256" key="6">
    <source>
        <dbReference type="ARBA" id="ARBA00022694"/>
    </source>
</evidence>
<dbReference type="PROSITE" id="PS50926">
    <property type="entry name" value="TRAM"/>
    <property type="match status" value="1"/>
</dbReference>
<dbReference type="InterPro" id="IPR020612">
    <property type="entry name" value="Methylthiotransferase_CS"/>
</dbReference>
<dbReference type="InterPro" id="IPR006638">
    <property type="entry name" value="Elp3/MiaA/NifB-like_rSAM"/>
</dbReference>
<reference evidence="15" key="2">
    <citation type="submission" date="2021-04" db="EMBL/GenBank/DDBJ databases">
        <authorList>
            <person name="Gilroy R."/>
        </authorList>
    </citation>
    <scope>NUCLEOTIDE SEQUENCE</scope>
    <source>
        <strain evidence="15">CHK199-9574</strain>
    </source>
</reference>
<dbReference type="Pfam" id="PF00919">
    <property type="entry name" value="UPF0004"/>
    <property type="match status" value="1"/>
</dbReference>
<organism evidence="15 16">
    <name type="scientific">Candidatus Borkfalkia excrementavium</name>
    <dbReference type="NCBI Taxonomy" id="2838505"/>
    <lineage>
        <taxon>Bacteria</taxon>
        <taxon>Bacillati</taxon>
        <taxon>Bacillota</taxon>
        <taxon>Clostridia</taxon>
        <taxon>Christensenellales</taxon>
        <taxon>Christensenellaceae</taxon>
        <taxon>Candidatus Borkfalkia</taxon>
    </lineage>
</organism>
<reference evidence="15" key="1">
    <citation type="journal article" date="2021" name="PeerJ">
        <title>Extensive microbial diversity within the chicken gut microbiome revealed by metagenomics and culture.</title>
        <authorList>
            <person name="Gilroy R."/>
            <person name="Ravi A."/>
            <person name="Getino M."/>
            <person name="Pursley I."/>
            <person name="Horton D.L."/>
            <person name="Alikhan N.F."/>
            <person name="Baker D."/>
            <person name="Gharbi K."/>
            <person name="Hall N."/>
            <person name="Watson M."/>
            <person name="Adriaenssens E.M."/>
            <person name="Foster-Nyarko E."/>
            <person name="Jarju S."/>
            <person name="Secka A."/>
            <person name="Antonio M."/>
            <person name="Oren A."/>
            <person name="Chaudhuri R.R."/>
            <person name="La Ragione R."/>
            <person name="Hildebrand F."/>
            <person name="Pallen M.J."/>
        </authorList>
    </citation>
    <scope>NUCLEOTIDE SEQUENCE</scope>
    <source>
        <strain evidence="15">CHK199-9574</strain>
    </source>
</reference>
<evidence type="ECO:0000313" key="16">
    <source>
        <dbReference type="Proteomes" id="UP000824135"/>
    </source>
</evidence>
<dbReference type="Gene3D" id="3.40.50.12160">
    <property type="entry name" value="Methylthiotransferase, N-terminal domain"/>
    <property type="match status" value="1"/>
</dbReference>
<dbReference type="Gene3D" id="3.80.30.20">
    <property type="entry name" value="tm_1862 like domain"/>
    <property type="match status" value="1"/>
</dbReference>
<feature type="binding site" evidence="11">
    <location>
        <position position="12"/>
    </location>
    <ligand>
        <name>[4Fe-4S] cluster</name>
        <dbReference type="ChEBI" id="CHEBI:49883"/>
        <label>1</label>
    </ligand>
</feature>
<dbReference type="GO" id="GO:0005829">
    <property type="term" value="C:cytosol"/>
    <property type="evidence" value="ECO:0007669"/>
    <property type="project" value="TreeGrafter"/>
</dbReference>
<dbReference type="InterPro" id="IPR006463">
    <property type="entry name" value="MiaB_methiolase"/>
</dbReference>
<dbReference type="CDD" id="cd01335">
    <property type="entry name" value="Radical_SAM"/>
    <property type="match status" value="1"/>
</dbReference>
<dbReference type="NCBIfam" id="TIGR01574">
    <property type="entry name" value="miaB-methiolase"/>
    <property type="match status" value="1"/>
</dbReference>
<dbReference type="EC" id="2.8.4.3" evidence="10 11"/>
<dbReference type="NCBIfam" id="TIGR00089">
    <property type="entry name" value="MiaB/RimO family radical SAM methylthiotransferase"/>
    <property type="match status" value="1"/>
</dbReference>
<dbReference type="PANTHER" id="PTHR43020">
    <property type="entry name" value="CDK5 REGULATORY SUBUNIT-ASSOCIATED PROTEIN 1"/>
    <property type="match status" value="1"/>
</dbReference>
<dbReference type="InterPro" id="IPR058240">
    <property type="entry name" value="rSAM_sf"/>
</dbReference>
<dbReference type="InterPro" id="IPR038135">
    <property type="entry name" value="Methylthiotransferase_N_sf"/>
</dbReference>
<name>A0A9D2CGD4_9FIRM</name>
<comment type="catalytic activity">
    <reaction evidence="11">
        <text>N(6)-dimethylallyladenosine(37) in tRNA + (sulfur carrier)-SH + AH2 + 2 S-adenosyl-L-methionine = 2-methylsulfanyl-N(6)-dimethylallyladenosine(37) in tRNA + (sulfur carrier)-H + 5'-deoxyadenosine + L-methionine + A + S-adenosyl-L-homocysteine + 2 H(+)</text>
        <dbReference type="Rhea" id="RHEA:37067"/>
        <dbReference type="Rhea" id="RHEA-COMP:10375"/>
        <dbReference type="Rhea" id="RHEA-COMP:10376"/>
        <dbReference type="Rhea" id="RHEA-COMP:14737"/>
        <dbReference type="Rhea" id="RHEA-COMP:14739"/>
        <dbReference type="ChEBI" id="CHEBI:13193"/>
        <dbReference type="ChEBI" id="CHEBI:15378"/>
        <dbReference type="ChEBI" id="CHEBI:17319"/>
        <dbReference type="ChEBI" id="CHEBI:17499"/>
        <dbReference type="ChEBI" id="CHEBI:29917"/>
        <dbReference type="ChEBI" id="CHEBI:57844"/>
        <dbReference type="ChEBI" id="CHEBI:57856"/>
        <dbReference type="ChEBI" id="CHEBI:59789"/>
        <dbReference type="ChEBI" id="CHEBI:64428"/>
        <dbReference type="ChEBI" id="CHEBI:74415"/>
        <dbReference type="ChEBI" id="CHEBI:74417"/>
        <dbReference type="EC" id="2.8.4.3"/>
    </reaction>
</comment>
<keyword evidence="9 11" id="KW-0411">Iron-sulfur</keyword>
<keyword evidence="4 11" id="KW-0808">Transferase</keyword>
<dbReference type="SFLD" id="SFLDS00029">
    <property type="entry name" value="Radical_SAM"/>
    <property type="match status" value="1"/>
</dbReference>
<feature type="binding site" evidence="11">
    <location>
        <position position="159"/>
    </location>
    <ligand>
        <name>[4Fe-4S] cluster</name>
        <dbReference type="ChEBI" id="CHEBI:49883"/>
        <label>2</label>
        <note>4Fe-4S-S-AdoMet</note>
    </ligand>
</feature>
<dbReference type="FunFam" id="3.40.50.12160:FF:000006">
    <property type="entry name" value="tRNA-2-methylthio-N(6)-dimethylallyladenosine synthase"/>
    <property type="match status" value="1"/>
</dbReference>
<comment type="caution">
    <text evidence="15">The sequence shown here is derived from an EMBL/GenBank/DDBJ whole genome shotgun (WGS) entry which is preliminary data.</text>
</comment>
<evidence type="ECO:0000256" key="11">
    <source>
        <dbReference type="HAMAP-Rule" id="MF_01864"/>
    </source>
</evidence>
<keyword evidence="2 11" id="KW-0004">4Fe-4S</keyword>
<feature type="domain" description="Radical SAM core" evidence="14">
    <location>
        <begin position="145"/>
        <end position="375"/>
    </location>
</feature>
<dbReference type="GO" id="GO:0046872">
    <property type="term" value="F:metal ion binding"/>
    <property type="evidence" value="ECO:0007669"/>
    <property type="project" value="UniProtKB-KW"/>
</dbReference>
<proteinExistence type="inferred from homology"/>
<dbReference type="InterPro" id="IPR013848">
    <property type="entry name" value="Methylthiotransferase_N"/>
</dbReference>
<evidence type="ECO:0000259" key="12">
    <source>
        <dbReference type="PROSITE" id="PS50926"/>
    </source>
</evidence>
<dbReference type="PANTHER" id="PTHR43020:SF2">
    <property type="entry name" value="MITOCHONDRIAL TRNA METHYLTHIOTRANSFERASE CDK5RAP1"/>
    <property type="match status" value="1"/>
</dbReference>
<dbReference type="InterPro" id="IPR023404">
    <property type="entry name" value="rSAM_horseshoe"/>
</dbReference>
<evidence type="ECO:0000256" key="9">
    <source>
        <dbReference type="ARBA" id="ARBA00023014"/>
    </source>
</evidence>
<feature type="binding site" evidence="11">
    <location>
        <position position="48"/>
    </location>
    <ligand>
        <name>[4Fe-4S] cluster</name>
        <dbReference type="ChEBI" id="CHEBI:49883"/>
        <label>1</label>
    </ligand>
</feature>
<keyword evidence="3 11" id="KW-0963">Cytoplasm</keyword>
<dbReference type="AlphaFoldDB" id="A0A9D2CGD4"/>
<keyword evidence="5 11" id="KW-0949">S-adenosyl-L-methionine</keyword>
<evidence type="ECO:0000259" key="14">
    <source>
        <dbReference type="PROSITE" id="PS51918"/>
    </source>
</evidence>
<dbReference type="Pfam" id="PF04055">
    <property type="entry name" value="Radical_SAM"/>
    <property type="match status" value="1"/>
</dbReference>
<evidence type="ECO:0000256" key="10">
    <source>
        <dbReference type="ARBA" id="ARBA00033765"/>
    </source>
</evidence>
<keyword evidence="7 11" id="KW-0479">Metal-binding</keyword>
<protein>
    <recommendedName>
        <fullName evidence="10 11">tRNA-2-methylthio-N(6)-dimethylallyladenosine synthase</fullName>
        <ecNumber evidence="10 11">2.8.4.3</ecNumber>
    </recommendedName>
    <alternativeName>
        <fullName evidence="11">(Dimethylallyl)adenosine tRNA methylthiotransferase MiaB</fullName>
    </alternativeName>
    <alternativeName>
        <fullName evidence="11">tRNA-i(6)A37 methylthiotransferase</fullName>
    </alternativeName>
</protein>
<gene>
    <name evidence="11 15" type="primary">miaB</name>
    <name evidence="15" type="ORF">H9728_05185</name>
</gene>
<evidence type="ECO:0000256" key="8">
    <source>
        <dbReference type="ARBA" id="ARBA00023004"/>
    </source>
</evidence>
<evidence type="ECO:0000259" key="13">
    <source>
        <dbReference type="PROSITE" id="PS51449"/>
    </source>
</evidence>
<sequence>MEKYYHIVTYGCQMNVHESEKIAGILRAKGYVACDGAEEADIVVFNTCCIRENAENHAYGNIGALKKLKRSRPEMLIAVGGCMTQQEGAADRLRKKFPFVDIVFGTHNLTALGDLIDRKTAQKKAVVEIGREEPVSDEDEDISFRTSYPNAWVNIMYGCNNFCSYCIVPYVRGRERSRRPDNILSEVSALLDGGYKEITLLGQNVNSYGNDMGGAFSFPGLLDRICERKGKYRLRFMTSNPKDFGEPLIRSIEKNEQICHLVHLPVQAGSDRILKLMNRKYTASEYLKKVELLRKIVPDCQLTSDIMVGFPTETEEDFRATLDLVREADFSTAFTFVYSPRSGTKAAAMEGQIPEEVKKERIMRLVEAVNARTREKSSAYLGKTAEILCEDFDEKKSLYLGRDEYGRMGYFKSDADVRGRFVKLKINDASGVSLYGDLVEE</sequence>
<evidence type="ECO:0000256" key="3">
    <source>
        <dbReference type="ARBA" id="ARBA00022490"/>
    </source>
</evidence>
<accession>A0A9D2CGD4</accession>
<dbReference type="SFLD" id="SFLDG01061">
    <property type="entry name" value="methylthiotransferase"/>
    <property type="match status" value="1"/>
</dbReference>
<dbReference type="SMART" id="SM00729">
    <property type="entry name" value="Elp3"/>
    <property type="match status" value="1"/>
</dbReference>
<dbReference type="SFLD" id="SFLDF00273">
    <property type="entry name" value="(dimethylallyl)adenosine_tRNA"/>
    <property type="match status" value="1"/>
</dbReference>
<keyword evidence="8 11" id="KW-0408">Iron</keyword>
<evidence type="ECO:0000256" key="4">
    <source>
        <dbReference type="ARBA" id="ARBA00022679"/>
    </source>
</evidence>
<dbReference type="Proteomes" id="UP000824135">
    <property type="component" value="Unassembled WGS sequence"/>
</dbReference>
<dbReference type="SUPFAM" id="SSF102114">
    <property type="entry name" value="Radical SAM enzymes"/>
    <property type="match status" value="1"/>
</dbReference>
<feature type="binding site" evidence="11">
    <location>
        <position position="163"/>
    </location>
    <ligand>
        <name>[4Fe-4S] cluster</name>
        <dbReference type="ChEBI" id="CHEBI:49883"/>
        <label>2</label>
        <note>4Fe-4S-S-AdoMet</note>
    </ligand>
</feature>
<comment type="subcellular location">
    <subcellularLocation>
        <location evidence="11">Cytoplasm</location>
    </subcellularLocation>
</comment>
<dbReference type="EMBL" id="DXCO01000035">
    <property type="protein sequence ID" value="HIY78420.1"/>
    <property type="molecule type" value="Genomic_DNA"/>
</dbReference>
<comment type="subunit">
    <text evidence="11">Monomer.</text>
</comment>
<dbReference type="GO" id="GO:0035597">
    <property type="term" value="F:tRNA-2-methylthio-N(6)-dimethylallyladenosine(37) synthase activity"/>
    <property type="evidence" value="ECO:0007669"/>
    <property type="project" value="UniProtKB-EC"/>
</dbReference>
<dbReference type="PROSITE" id="PS01278">
    <property type="entry name" value="MTTASE_RADICAL"/>
    <property type="match status" value="1"/>
</dbReference>
<evidence type="ECO:0000256" key="1">
    <source>
        <dbReference type="ARBA" id="ARBA00003234"/>
    </source>
</evidence>
<feature type="domain" description="TRAM" evidence="12">
    <location>
        <begin position="378"/>
        <end position="440"/>
    </location>
</feature>
<dbReference type="PROSITE" id="PS51918">
    <property type="entry name" value="RADICAL_SAM"/>
    <property type="match status" value="1"/>
</dbReference>
<dbReference type="InterPro" id="IPR005839">
    <property type="entry name" value="Methylthiotransferase"/>
</dbReference>
<dbReference type="HAMAP" id="MF_01864">
    <property type="entry name" value="tRNA_metthiotr_MiaB"/>
    <property type="match status" value="1"/>
</dbReference>
<evidence type="ECO:0000313" key="15">
    <source>
        <dbReference type="EMBL" id="HIY78420.1"/>
    </source>
</evidence>
<feature type="domain" description="MTTase N-terminal" evidence="13">
    <location>
        <begin position="3"/>
        <end position="121"/>
    </location>
</feature>
<dbReference type="GO" id="GO:0051539">
    <property type="term" value="F:4 iron, 4 sulfur cluster binding"/>
    <property type="evidence" value="ECO:0007669"/>
    <property type="project" value="UniProtKB-UniRule"/>
</dbReference>
<dbReference type="InterPro" id="IPR007197">
    <property type="entry name" value="rSAM"/>
</dbReference>
<keyword evidence="6 11" id="KW-0819">tRNA processing</keyword>
<comment type="similarity">
    <text evidence="11">Belongs to the methylthiotransferase family. MiaB subfamily.</text>
</comment>
<dbReference type="PROSITE" id="PS51449">
    <property type="entry name" value="MTTASE_N"/>
    <property type="match status" value="1"/>
</dbReference>
<evidence type="ECO:0000256" key="5">
    <source>
        <dbReference type="ARBA" id="ARBA00022691"/>
    </source>
</evidence>
<comment type="cofactor">
    <cofactor evidence="11">
        <name>[4Fe-4S] cluster</name>
        <dbReference type="ChEBI" id="CHEBI:49883"/>
    </cofactor>
    <text evidence="11">Binds 2 [4Fe-4S] clusters. One cluster is coordinated with 3 cysteines and an exchangeable S-adenosyl-L-methionine.</text>
</comment>
<dbReference type="InterPro" id="IPR002792">
    <property type="entry name" value="TRAM_dom"/>
</dbReference>
<dbReference type="FunFam" id="3.80.30.20:FF:000001">
    <property type="entry name" value="tRNA-2-methylthio-N(6)-dimethylallyladenosine synthase 2"/>
    <property type="match status" value="1"/>
</dbReference>
<evidence type="ECO:0000256" key="7">
    <source>
        <dbReference type="ARBA" id="ARBA00022723"/>
    </source>
</evidence>
<dbReference type="SFLD" id="SFLDG01082">
    <property type="entry name" value="B12-binding_domain_containing"/>
    <property type="match status" value="1"/>
</dbReference>